<organism evidence="3 4">
    <name type="scientific">Paraburkholderia pallida</name>
    <dbReference type="NCBI Taxonomy" id="2547399"/>
    <lineage>
        <taxon>Bacteria</taxon>
        <taxon>Pseudomonadati</taxon>
        <taxon>Pseudomonadota</taxon>
        <taxon>Betaproteobacteria</taxon>
        <taxon>Burkholderiales</taxon>
        <taxon>Burkholderiaceae</taxon>
        <taxon>Paraburkholderia</taxon>
    </lineage>
</organism>
<dbReference type="OrthoDB" id="9770329at2"/>
<keyword evidence="1" id="KW-1133">Transmembrane helix</keyword>
<evidence type="ECO:0000259" key="2">
    <source>
        <dbReference type="Pfam" id="PF04116"/>
    </source>
</evidence>
<dbReference type="InterPro" id="IPR006694">
    <property type="entry name" value="Fatty_acid_hydroxylase"/>
</dbReference>
<keyword evidence="1" id="KW-0472">Membrane</keyword>
<reference evidence="3 4" key="1">
    <citation type="submission" date="2019-03" db="EMBL/GenBank/DDBJ databases">
        <title>Paraburkholderia sp. 7MH5, isolated from subtropical forest soil.</title>
        <authorList>
            <person name="Gao Z.-H."/>
            <person name="Qiu L.-H."/>
        </authorList>
    </citation>
    <scope>NUCLEOTIDE SEQUENCE [LARGE SCALE GENOMIC DNA]</scope>
    <source>
        <strain evidence="3 4">7MH5</strain>
    </source>
</reference>
<evidence type="ECO:0000256" key="1">
    <source>
        <dbReference type="SAM" id="Phobius"/>
    </source>
</evidence>
<keyword evidence="1" id="KW-0812">Transmembrane</keyword>
<name>A0A4P7D154_9BURK</name>
<dbReference type="GO" id="GO:0016491">
    <property type="term" value="F:oxidoreductase activity"/>
    <property type="evidence" value="ECO:0007669"/>
    <property type="project" value="InterPro"/>
</dbReference>
<evidence type="ECO:0000313" key="3">
    <source>
        <dbReference type="EMBL" id="QBR02326.1"/>
    </source>
</evidence>
<feature type="transmembrane region" description="Helical" evidence="1">
    <location>
        <begin position="154"/>
        <end position="174"/>
    </location>
</feature>
<accession>A0A4P7D154</accession>
<proteinExistence type="predicted"/>
<evidence type="ECO:0000313" key="4">
    <source>
        <dbReference type="Proteomes" id="UP000295727"/>
    </source>
</evidence>
<dbReference type="AlphaFoldDB" id="A0A4P7D154"/>
<dbReference type="EMBL" id="CP038150">
    <property type="protein sequence ID" value="QBR02326.1"/>
    <property type="molecule type" value="Genomic_DNA"/>
</dbReference>
<dbReference type="GO" id="GO:0008610">
    <property type="term" value="P:lipid biosynthetic process"/>
    <property type="evidence" value="ECO:0007669"/>
    <property type="project" value="InterPro"/>
</dbReference>
<sequence>MPQKMTWLLIAVAIAGFAMAEIISKRYRDTVHATSNDTKLELLMSLSLLVFTQPLIVLVTDALCQRFAPHLRNAWSTLPWWAMVAILLVGDDMMQYWWHRISHSALLWPLHRAHHSASYMSIRITYRNNFFYYLMMPGLWVGAVTLYLGFGTVYAAYVVVKLAVILGAHCAWAWDAPLYRIRALHPLMWIVERTISTPATHRAHHAITNVDGIGHYKGNFGNLLFFWDVLFGTAHITRQYPAEVGLRDDQLFGAERWNHQMFYPLCQSSREYSALKFGGQIYSDESAVEMSLDGAADSTR</sequence>
<keyword evidence="4" id="KW-1185">Reference proteome</keyword>
<dbReference type="Proteomes" id="UP000295727">
    <property type="component" value="Chromosome 3"/>
</dbReference>
<dbReference type="Pfam" id="PF04116">
    <property type="entry name" value="FA_hydroxylase"/>
    <property type="match status" value="1"/>
</dbReference>
<dbReference type="RefSeq" id="WP_134757847.1">
    <property type="nucleotide sequence ID" value="NZ_CP038150.1"/>
</dbReference>
<protein>
    <submittedName>
        <fullName evidence="3">Fatty acid hydroxylase family protein</fullName>
    </submittedName>
</protein>
<feature type="transmembrane region" description="Helical" evidence="1">
    <location>
        <begin position="130"/>
        <end position="148"/>
    </location>
</feature>
<dbReference type="KEGG" id="ppai:E1956_27635"/>
<gene>
    <name evidence="3" type="ORF">E1956_27635</name>
</gene>
<feature type="domain" description="Fatty acid hydroxylase" evidence="2">
    <location>
        <begin position="85"/>
        <end position="233"/>
    </location>
</feature>
<dbReference type="GO" id="GO:0005506">
    <property type="term" value="F:iron ion binding"/>
    <property type="evidence" value="ECO:0007669"/>
    <property type="project" value="InterPro"/>
</dbReference>